<keyword evidence="3" id="KW-1185">Reference proteome</keyword>
<dbReference type="Gene3D" id="3.40.50.1460">
    <property type="match status" value="1"/>
</dbReference>
<gene>
    <name evidence="2" type="ORF">GCM10010478_41580</name>
</gene>
<name>A0ABP6JM04_9ACTN</name>
<dbReference type="Pfam" id="PF00656">
    <property type="entry name" value="Peptidase_C14"/>
    <property type="match status" value="1"/>
</dbReference>
<dbReference type="InterPro" id="IPR029030">
    <property type="entry name" value="Caspase-like_dom_sf"/>
</dbReference>
<evidence type="ECO:0000313" key="3">
    <source>
        <dbReference type="Proteomes" id="UP001501423"/>
    </source>
</evidence>
<feature type="domain" description="Peptidase C14 caspase" evidence="1">
    <location>
        <begin position="4"/>
        <end position="235"/>
    </location>
</feature>
<dbReference type="InterPro" id="IPR011600">
    <property type="entry name" value="Pept_C14_caspase"/>
</dbReference>
<dbReference type="RefSeq" id="WP_346089733.1">
    <property type="nucleotide sequence ID" value="NZ_BAAAVA010000052.1"/>
</dbReference>
<sequence>MTERRALLIGCSRYQDRSFAELAAPFHDLAELSTVLSRQDIGGYTVQRLFDVTASEAQLAVSKLFKESKRTDVLFLHFSCHGWLDDTFRLHLVLRDSHSGHIEATGFPVTLLAELLETCASEQIVLSIDCCYSGRVKRVLTHRGPSSVGLGARLQEAGSGFAVLTSADEVQAAMEPSGKLRKIGAPRTSLYVTAMVEGLRTGDADLDRDGVVSILDLAEYLRQRFVGQAQQPTASLFLKRPVTVALNPQQPVSDKVTGRPSAGANTEEICRVLRGAPLALGLVIRPPDDDPGLRHLRKTTPGVAGEKILGYWDGGHRWHLFNNFLPVGRSHDGYLVFTDTAVHLPKRSGRLTYEELGAHEITAESVRVAGHYRQGGGYVSSYVLLKHPYRSLTFGDGSRDSAERLAALLNSLAGIHPG</sequence>
<dbReference type="Proteomes" id="UP001501423">
    <property type="component" value="Unassembled WGS sequence"/>
</dbReference>
<comment type="caution">
    <text evidence="2">The sequence shown here is derived from an EMBL/GenBank/DDBJ whole genome shotgun (WGS) entry which is preliminary data.</text>
</comment>
<dbReference type="EMBL" id="BAAAVA010000052">
    <property type="protein sequence ID" value="GAA2935836.1"/>
    <property type="molecule type" value="Genomic_DNA"/>
</dbReference>
<proteinExistence type="predicted"/>
<accession>A0ABP6JM04</accession>
<dbReference type="InterPro" id="IPR018247">
    <property type="entry name" value="EF_Hand_1_Ca_BS"/>
</dbReference>
<evidence type="ECO:0000259" key="1">
    <source>
        <dbReference type="Pfam" id="PF00656"/>
    </source>
</evidence>
<organism evidence="2 3">
    <name type="scientific">Streptomyces erythrogriseus</name>
    <dbReference type="NCBI Taxonomy" id="284027"/>
    <lineage>
        <taxon>Bacteria</taxon>
        <taxon>Bacillati</taxon>
        <taxon>Actinomycetota</taxon>
        <taxon>Actinomycetes</taxon>
        <taxon>Kitasatosporales</taxon>
        <taxon>Streptomycetaceae</taxon>
        <taxon>Streptomyces</taxon>
        <taxon>Streptomyces griseoincarnatus group</taxon>
    </lineage>
</organism>
<dbReference type="SUPFAM" id="SSF52129">
    <property type="entry name" value="Caspase-like"/>
    <property type="match status" value="1"/>
</dbReference>
<dbReference type="PROSITE" id="PS00018">
    <property type="entry name" value="EF_HAND_1"/>
    <property type="match status" value="1"/>
</dbReference>
<reference evidence="3" key="1">
    <citation type="journal article" date="2019" name="Int. J. Syst. Evol. Microbiol.">
        <title>The Global Catalogue of Microorganisms (GCM) 10K type strain sequencing project: providing services to taxonomists for standard genome sequencing and annotation.</title>
        <authorList>
            <consortium name="The Broad Institute Genomics Platform"/>
            <consortium name="The Broad Institute Genome Sequencing Center for Infectious Disease"/>
            <person name="Wu L."/>
            <person name="Ma J."/>
        </authorList>
    </citation>
    <scope>NUCLEOTIDE SEQUENCE [LARGE SCALE GENOMIC DNA]</scope>
    <source>
        <strain evidence="3">JCM 9650</strain>
    </source>
</reference>
<evidence type="ECO:0000313" key="2">
    <source>
        <dbReference type="EMBL" id="GAA2935836.1"/>
    </source>
</evidence>
<protein>
    <recommendedName>
        <fullName evidence="1">Peptidase C14 caspase domain-containing protein</fullName>
    </recommendedName>
</protein>